<keyword evidence="6" id="KW-1185">Reference proteome</keyword>
<dbReference type="SUPFAM" id="SSF111369">
    <property type="entry name" value="HlyD-like secretion proteins"/>
    <property type="match status" value="1"/>
</dbReference>
<keyword evidence="2" id="KW-0175">Coiled coil</keyword>
<feature type="coiled-coil region" evidence="2">
    <location>
        <begin position="142"/>
        <end position="171"/>
    </location>
</feature>
<evidence type="ECO:0000259" key="4">
    <source>
        <dbReference type="Pfam" id="PF25954"/>
    </source>
</evidence>
<dbReference type="EMBL" id="JAJKFW010000055">
    <property type="protein sequence ID" value="MCC9644475.1"/>
    <property type="molecule type" value="Genomic_DNA"/>
</dbReference>
<feature type="region of interest" description="Disordered" evidence="3">
    <location>
        <begin position="292"/>
        <end position="315"/>
    </location>
</feature>
<dbReference type="PANTHER" id="PTHR30469">
    <property type="entry name" value="MULTIDRUG RESISTANCE PROTEIN MDTA"/>
    <property type="match status" value="1"/>
</dbReference>
<gene>
    <name evidence="5" type="ORF">LOC71_19560</name>
</gene>
<protein>
    <submittedName>
        <fullName evidence="5">Efflux RND transporter periplasmic adaptor subunit</fullName>
    </submittedName>
</protein>
<reference evidence="5" key="1">
    <citation type="submission" date="2021-11" db="EMBL/GenBank/DDBJ databases">
        <title>Genome sequence.</title>
        <authorList>
            <person name="Sun Q."/>
        </authorList>
    </citation>
    <scope>NUCLEOTIDE SEQUENCE</scope>
    <source>
        <strain evidence="5">JC740</strain>
    </source>
</reference>
<dbReference type="RefSeq" id="WP_230276209.1">
    <property type="nucleotide sequence ID" value="NZ_JAJKFW010000055.1"/>
</dbReference>
<name>A0ABS8NLS6_9BACT</name>
<evidence type="ECO:0000256" key="3">
    <source>
        <dbReference type="SAM" id="MobiDB-lite"/>
    </source>
</evidence>
<organism evidence="5 6">
    <name type="scientific">Rhodopirellula halodulae</name>
    <dbReference type="NCBI Taxonomy" id="2894198"/>
    <lineage>
        <taxon>Bacteria</taxon>
        <taxon>Pseudomonadati</taxon>
        <taxon>Planctomycetota</taxon>
        <taxon>Planctomycetia</taxon>
        <taxon>Pirellulales</taxon>
        <taxon>Pirellulaceae</taxon>
        <taxon>Rhodopirellula</taxon>
    </lineage>
</organism>
<comment type="similarity">
    <text evidence="1">Belongs to the membrane fusion protein (MFP) (TC 8.A.1) family.</text>
</comment>
<dbReference type="PANTHER" id="PTHR30469:SF15">
    <property type="entry name" value="HLYD FAMILY OF SECRETION PROTEINS"/>
    <property type="match status" value="1"/>
</dbReference>
<proteinExistence type="inferred from homology"/>
<dbReference type="Proteomes" id="UP001430306">
    <property type="component" value="Unassembled WGS sequence"/>
</dbReference>
<dbReference type="Gene3D" id="2.40.50.100">
    <property type="match status" value="1"/>
</dbReference>
<accession>A0ABS8NLS6</accession>
<dbReference type="NCBIfam" id="TIGR01730">
    <property type="entry name" value="RND_mfp"/>
    <property type="match status" value="1"/>
</dbReference>
<evidence type="ECO:0000313" key="5">
    <source>
        <dbReference type="EMBL" id="MCC9644475.1"/>
    </source>
</evidence>
<dbReference type="InterPro" id="IPR006143">
    <property type="entry name" value="RND_pump_MFP"/>
</dbReference>
<feature type="domain" description="CusB-like beta-barrel" evidence="4">
    <location>
        <begin position="222"/>
        <end position="290"/>
    </location>
</feature>
<dbReference type="Gene3D" id="2.40.30.170">
    <property type="match status" value="1"/>
</dbReference>
<dbReference type="InterPro" id="IPR058792">
    <property type="entry name" value="Beta-barrel_RND_2"/>
</dbReference>
<comment type="caution">
    <text evidence="5">The sequence shown here is derived from an EMBL/GenBank/DDBJ whole genome shotgun (WGS) entry which is preliminary data.</text>
</comment>
<sequence>MNRWMLATMAYGLVTGLIAGVVSLGPTASAQTPAQNGSRGIALYGDSAYEGFSQAIEDIYLGSEDLGRIIELPVRVGDRVKAGEVIAKLDDEIEKASMEIARIQASMVGEVQAAEASADMQRTRVQHLRRLSADQMAGSEELRRSEMELAIAEARVTTAKEQQQLRAAEAKRLQLQWERRTIRAPFDAVVAEKKIGVGATITPTDPEIVRLIRTDVLHGVFNVLANQAIAMRPGMKAEVYFRAARRTVDAVVDTVGPNINGESGTTEVRVRIENPNGDLRPGDRCTMRLVEGEPDAKPSVSRRPAPTSRTGASRW</sequence>
<evidence type="ECO:0000256" key="1">
    <source>
        <dbReference type="ARBA" id="ARBA00009477"/>
    </source>
</evidence>
<evidence type="ECO:0000313" key="6">
    <source>
        <dbReference type="Proteomes" id="UP001430306"/>
    </source>
</evidence>
<dbReference type="Pfam" id="PF25954">
    <property type="entry name" value="Beta-barrel_RND_2"/>
    <property type="match status" value="1"/>
</dbReference>
<evidence type="ECO:0000256" key="2">
    <source>
        <dbReference type="SAM" id="Coils"/>
    </source>
</evidence>